<protein>
    <submittedName>
        <fullName evidence="3">Uncharacterized protein</fullName>
    </submittedName>
</protein>
<dbReference type="Gene3D" id="1.25.40.10">
    <property type="entry name" value="Tetratricopeptide repeat domain"/>
    <property type="match status" value="1"/>
</dbReference>
<feature type="transmembrane region" description="Helical" evidence="2">
    <location>
        <begin position="304"/>
        <end position="325"/>
    </location>
</feature>
<dbReference type="EMBL" id="QMEY01000040">
    <property type="protein sequence ID" value="RBQ14022.1"/>
    <property type="molecule type" value="Genomic_DNA"/>
</dbReference>
<keyword evidence="2" id="KW-0472">Membrane</keyword>
<keyword evidence="1" id="KW-0175">Coiled coil</keyword>
<name>A0A366LLI5_9ACTN</name>
<keyword evidence="2" id="KW-1133">Transmembrane helix</keyword>
<evidence type="ECO:0000313" key="4">
    <source>
        <dbReference type="Proteomes" id="UP000253303"/>
    </source>
</evidence>
<dbReference type="AlphaFoldDB" id="A0A366LLI5"/>
<feature type="transmembrane region" description="Helical" evidence="2">
    <location>
        <begin position="277"/>
        <end position="298"/>
    </location>
</feature>
<dbReference type="Proteomes" id="UP000253303">
    <property type="component" value="Unassembled WGS sequence"/>
</dbReference>
<evidence type="ECO:0000256" key="2">
    <source>
        <dbReference type="SAM" id="Phobius"/>
    </source>
</evidence>
<proteinExistence type="predicted"/>
<evidence type="ECO:0000256" key="1">
    <source>
        <dbReference type="SAM" id="Coils"/>
    </source>
</evidence>
<dbReference type="SUPFAM" id="SSF48452">
    <property type="entry name" value="TPR-like"/>
    <property type="match status" value="1"/>
</dbReference>
<comment type="caution">
    <text evidence="3">The sequence shown here is derived from an EMBL/GenBank/DDBJ whole genome shotgun (WGS) entry which is preliminary data.</text>
</comment>
<keyword evidence="4" id="KW-1185">Reference proteome</keyword>
<reference evidence="3 4" key="1">
    <citation type="submission" date="2018-06" db="EMBL/GenBank/DDBJ databases">
        <title>Sphaerisporangium craniellae sp. nov., isolated from a marine sponge in the South China Sea.</title>
        <authorList>
            <person name="Li L."/>
        </authorList>
    </citation>
    <scope>NUCLEOTIDE SEQUENCE [LARGE SCALE GENOMIC DNA]</scope>
    <source>
        <strain evidence="3 4">LHW63015</strain>
    </source>
</reference>
<accession>A0A366LLI5</accession>
<gene>
    <name evidence="3" type="ORF">DP939_42865</name>
</gene>
<sequence length="335" mass="38071">MITEHLQWLIGQDGHPWIHELSVIAVEQKLTNTVLRDVVSDVAWLSRDAGEPIPEENKSIPSGVDRDVYRLVEMYAVAQRLRFDFLFQQLYDRCRAWLSETSDALILSCAAMAAMGLRHPDGLDLYKKAIEAPDADKVVRHVALTAVWIGQHIPEQASLMLSLCSDMISKGENDANLYFRRCRAWTRLARYEEALDDIFRAMHMLGHSQNAIHQDYVREWQIILSHMEQERSLKTVVEKYGDEVRERALNQVDDITKELDEKLAKAERLVAENQLQLVQILGLFVALAAFLIGGGVTIGQASGWIQGLITIAGLAVGSLLFFAMLRWTIQYKRNN</sequence>
<dbReference type="InterPro" id="IPR011990">
    <property type="entry name" value="TPR-like_helical_dom_sf"/>
</dbReference>
<keyword evidence="2" id="KW-0812">Transmembrane</keyword>
<organism evidence="3 4">
    <name type="scientific">Spongiactinospora rosea</name>
    <dbReference type="NCBI Taxonomy" id="2248750"/>
    <lineage>
        <taxon>Bacteria</taxon>
        <taxon>Bacillati</taxon>
        <taxon>Actinomycetota</taxon>
        <taxon>Actinomycetes</taxon>
        <taxon>Streptosporangiales</taxon>
        <taxon>Streptosporangiaceae</taxon>
        <taxon>Spongiactinospora</taxon>
    </lineage>
</organism>
<evidence type="ECO:0000313" key="3">
    <source>
        <dbReference type="EMBL" id="RBQ14022.1"/>
    </source>
</evidence>
<feature type="coiled-coil region" evidence="1">
    <location>
        <begin position="245"/>
        <end position="276"/>
    </location>
</feature>